<evidence type="ECO:0000313" key="2">
    <source>
        <dbReference type="EMBL" id="KAL3830801.1"/>
    </source>
</evidence>
<organism evidence="2 3">
    <name type="scientific">Penstemon smallii</name>
    <dbReference type="NCBI Taxonomy" id="265156"/>
    <lineage>
        <taxon>Eukaryota</taxon>
        <taxon>Viridiplantae</taxon>
        <taxon>Streptophyta</taxon>
        <taxon>Embryophyta</taxon>
        <taxon>Tracheophyta</taxon>
        <taxon>Spermatophyta</taxon>
        <taxon>Magnoliopsida</taxon>
        <taxon>eudicotyledons</taxon>
        <taxon>Gunneridae</taxon>
        <taxon>Pentapetalae</taxon>
        <taxon>asterids</taxon>
        <taxon>lamiids</taxon>
        <taxon>Lamiales</taxon>
        <taxon>Plantaginaceae</taxon>
        <taxon>Cheloneae</taxon>
        <taxon>Penstemon</taxon>
    </lineage>
</organism>
<dbReference type="InterPro" id="IPR001623">
    <property type="entry name" value="DnaJ_domain"/>
</dbReference>
<protein>
    <recommendedName>
        <fullName evidence="1">J domain-containing protein</fullName>
    </recommendedName>
</protein>
<accession>A0ABD3T2G5</accession>
<dbReference type="EMBL" id="JBJXBP010000005">
    <property type="protein sequence ID" value="KAL3830801.1"/>
    <property type="molecule type" value="Genomic_DNA"/>
</dbReference>
<dbReference type="PRINTS" id="PR00625">
    <property type="entry name" value="JDOMAIN"/>
</dbReference>
<evidence type="ECO:0000313" key="3">
    <source>
        <dbReference type="Proteomes" id="UP001634393"/>
    </source>
</evidence>
<sequence>MEFGKGSPSYYDVLGVSNVSSDEQIRRAYRKLAMQWHPDKWSRTPSLLGKAKQKFQEIQEAYSVLSDGRKRQLYDAGLYDTYEEEDEVEGFSDFVQEMVSLMNDARKEEKNCSIEELQNMLSEMAQGFDIPADCCSSTNSSGNYLDELPPYESQQFFSVPFNNLWENTNSWEATMYPNVPKSNFESYATRHFCR</sequence>
<evidence type="ECO:0000259" key="1">
    <source>
        <dbReference type="PROSITE" id="PS50076"/>
    </source>
</evidence>
<proteinExistence type="predicted"/>
<dbReference type="Pfam" id="PF00226">
    <property type="entry name" value="DnaJ"/>
    <property type="match status" value="1"/>
</dbReference>
<dbReference type="InterPro" id="IPR036869">
    <property type="entry name" value="J_dom_sf"/>
</dbReference>
<dbReference type="PANTHER" id="PTHR44743">
    <property type="entry name" value="PUTATIVE, EXPRESSED-RELATED"/>
    <property type="match status" value="1"/>
</dbReference>
<dbReference type="SMART" id="SM00271">
    <property type="entry name" value="DnaJ"/>
    <property type="match status" value="1"/>
</dbReference>
<dbReference type="PROSITE" id="PS00636">
    <property type="entry name" value="DNAJ_1"/>
    <property type="match status" value="1"/>
</dbReference>
<comment type="caution">
    <text evidence="2">The sequence shown here is derived from an EMBL/GenBank/DDBJ whole genome shotgun (WGS) entry which is preliminary data.</text>
</comment>
<gene>
    <name evidence="2" type="ORF">ACJIZ3_019603</name>
</gene>
<dbReference type="PANTHER" id="PTHR44743:SF10">
    <property type="entry name" value="J DOMAIN-CONTAINING PROTEIN"/>
    <property type="match status" value="1"/>
</dbReference>
<feature type="domain" description="J" evidence="1">
    <location>
        <begin position="9"/>
        <end position="78"/>
    </location>
</feature>
<dbReference type="Gene3D" id="1.10.287.110">
    <property type="entry name" value="DnaJ domain"/>
    <property type="match status" value="1"/>
</dbReference>
<dbReference type="SUPFAM" id="SSF46565">
    <property type="entry name" value="Chaperone J-domain"/>
    <property type="match status" value="1"/>
</dbReference>
<dbReference type="InterPro" id="IPR018253">
    <property type="entry name" value="DnaJ_domain_CS"/>
</dbReference>
<dbReference type="PROSITE" id="PS50076">
    <property type="entry name" value="DNAJ_2"/>
    <property type="match status" value="1"/>
</dbReference>
<keyword evidence="3" id="KW-1185">Reference proteome</keyword>
<name>A0ABD3T2G5_9LAMI</name>
<reference evidence="2 3" key="1">
    <citation type="submission" date="2024-12" db="EMBL/GenBank/DDBJ databases">
        <title>The unique morphological basis and parallel evolutionary history of personate flowers in Penstemon.</title>
        <authorList>
            <person name="Depatie T.H."/>
            <person name="Wessinger C.A."/>
        </authorList>
    </citation>
    <scope>NUCLEOTIDE SEQUENCE [LARGE SCALE GENOMIC DNA]</scope>
    <source>
        <strain evidence="2">WTNN_2</strain>
        <tissue evidence="2">Leaf</tissue>
    </source>
</reference>
<dbReference type="Proteomes" id="UP001634393">
    <property type="component" value="Unassembled WGS sequence"/>
</dbReference>
<dbReference type="CDD" id="cd06257">
    <property type="entry name" value="DnaJ"/>
    <property type="match status" value="1"/>
</dbReference>
<dbReference type="AlphaFoldDB" id="A0ABD3T2G5"/>